<dbReference type="AlphaFoldDB" id="A0A2H9TI25"/>
<keyword evidence="2" id="KW-0812">Transmembrane</keyword>
<proteinExistence type="predicted"/>
<dbReference type="OrthoDB" id="509821at2759"/>
<keyword evidence="2" id="KW-1133">Transmembrane helix</keyword>
<organism evidence="3 4">
    <name type="scientific">Paramicrosporidium saccamoebae</name>
    <dbReference type="NCBI Taxonomy" id="1246581"/>
    <lineage>
        <taxon>Eukaryota</taxon>
        <taxon>Fungi</taxon>
        <taxon>Fungi incertae sedis</taxon>
        <taxon>Cryptomycota</taxon>
        <taxon>Cryptomycota incertae sedis</taxon>
        <taxon>Paramicrosporidium</taxon>
    </lineage>
</organism>
<feature type="region of interest" description="Disordered" evidence="1">
    <location>
        <begin position="43"/>
        <end position="62"/>
    </location>
</feature>
<protein>
    <submittedName>
        <fullName evidence="3">Uncharacterized protein</fullName>
    </submittedName>
</protein>
<dbReference type="PANTHER" id="PTHR21780">
    <property type="entry name" value="TRANSMEMBRANE PROTEIN 209"/>
    <property type="match status" value="1"/>
</dbReference>
<feature type="compositionally biased region" description="Polar residues" evidence="1">
    <location>
        <begin position="77"/>
        <end position="98"/>
    </location>
</feature>
<reference evidence="3 4" key="1">
    <citation type="submission" date="2016-10" db="EMBL/GenBank/DDBJ databases">
        <title>The genome of Paramicrosporidium saccamoebae is the missing link in understanding Cryptomycota and Microsporidia evolution.</title>
        <authorList>
            <person name="Quandt C.A."/>
            <person name="Beaudet D."/>
            <person name="Corsaro D."/>
            <person name="Michel R."/>
            <person name="Corradi N."/>
            <person name="James T."/>
        </authorList>
    </citation>
    <scope>NUCLEOTIDE SEQUENCE [LARGE SCALE GENOMIC DNA]</scope>
    <source>
        <strain evidence="3 4">KSL3</strain>
    </source>
</reference>
<feature type="compositionally biased region" description="Polar residues" evidence="1">
    <location>
        <begin position="43"/>
        <end position="55"/>
    </location>
</feature>
<evidence type="ECO:0000313" key="4">
    <source>
        <dbReference type="Proteomes" id="UP000240830"/>
    </source>
</evidence>
<comment type="caution">
    <text evidence="3">The sequence shown here is derived from an EMBL/GenBank/DDBJ whole genome shotgun (WGS) entry which is preliminary data.</text>
</comment>
<dbReference type="GO" id="GO:0016020">
    <property type="term" value="C:membrane"/>
    <property type="evidence" value="ECO:0007669"/>
    <property type="project" value="TreeGrafter"/>
</dbReference>
<feature type="region of interest" description="Disordered" evidence="1">
    <location>
        <begin position="187"/>
        <end position="217"/>
    </location>
</feature>
<feature type="region of interest" description="Disordered" evidence="1">
    <location>
        <begin position="77"/>
        <end position="141"/>
    </location>
</feature>
<name>A0A2H9TI25_9FUNG</name>
<dbReference type="Proteomes" id="UP000240830">
    <property type="component" value="Unassembled WGS sequence"/>
</dbReference>
<evidence type="ECO:0000313" key="3">
    <source>
        <dbReference type="EMBL" id="PJF17402.1"/>
    </source>
</evidence>
<keyword evidence="2" id="KW-0472">Membrane</keyword>
<accession>A0A2H9TI25</accession>
<dbReference type="PANTHER" id="PTHR21780:SF0">
    <property type="entry name" value="TRANSMEMBRANE PROTEIN 209"/>
    <property type="match status" value="1"/>
</dbReference>
<dbReference type="Pfam" id="PF09786">
    <property type="entry name" value="CytochromB561_N"/>
    <property type="match status" value="1"/>
</dbReference>
<evidence type="ECO:0000256" key="1">
    <source>
        <dbReference type="SAM" id="MobiDB-lite"/>
    </source>
</evidence>
<keyword evidence="4" id="KW-1185">Reference proteome</keyword>
<feature type="transmembrane region" description="Helical" evidence="2">
    <location>
        <begin position="12"/>
        <end position="35"/>
    </location>
</feature>
<gene>
    <name evidence="3" type="ORF">PSACC_02786</name>
</gene>
<sequence>MDNVPLITEDIVRYISCGMCLLCLGNLVITLWVIISRNFQSDPSPGTQSVGNPNMESPLRPPRTLIKDRMLSSAAGQTPCSLVTATPSRHSSPFTGTPKSELKIPPVTSPTFSSIYGTPRSEKVAGSPLVRSHKSPYATPPRISTDYASVISSPLPDTGSPRINRVATERLSSWTEQLRQTLSTRIDQSPLSKQHTTHITSSEAQTNPTSASSKSPATISRKLIPADAALIELGLSCKIEEIAENLRRWFSIKILQPLKQDIDDTTRAFNEAGLEHLAPQNPASFSMFSRNSQSGNVTSGSYILSTTSNFATAAKPQTLLELGQKNPQDPMVQKRLRLERYLSFASLTSHRSAVLRRINELAEDGLTSAFRWTLSILQQHTSAPSMENDDSLILMHLFCTFMDENLPSERYYDSQPFSARHFVALEDNPSMRPGAIQIRQIQRQPPHFRFIAGEKEYEIQQGVHSMFHAIVYMVEYVHRHSNGFLGVGNLASPAFDLIDILNSVQ</sequence>
<dbReference type="EMBL" id="MTSL01000176">
    <property type="protein sequence ID" value="PJF17402.1"/>
    <property type="molecule type" value="Genomic_DNA"/>
</dbReference>
<dbReference type="InterPro" id="IPR019176">
    <property type="entry name" value="Cytochrome_B561-rel"/>
</dbReference>
<evidence type="ECO:0000256" key="2">
    <source>
        <dbReference type="SAM" id="Phobius"/>
    </source>
</evidence>